<proteinExistence type="predicted"/>
<dbReference type="Gene3D" id="3.40.390.10">
    <property type="entry name" value="Collagenase (Catalytic Domain)"/>
    <property type="match status" value="1"/>
</dbReference>
<dbReference type="PATRIC" id="fig|1423763.3.peg.187"/>
<gene>
    <name evidence="7" type="ORF">FC46_GL000188</name>
</gene>
<evidence type="ECO:0000256" key="2">
    <source>
        <dbReference type="ARBA" id="ARBA00022723"/>
    </source>
</evidence>
<reference evidence="7 8" key="1">
    <citation type="journal article" date="2015" name="Genome Announc.">
        <title>Expanding the biotechnology potential of lactobacilli through comparative genomics of 213 strains and associated genera.</title>
        <authorList>
            <person name="Sun Z."/>
            <person name="Harris H.M."/>
            <person name="McCann A."/>
            <person name="Guo C."/>
            <person name="Argimon S."/>
            <person name="Zhang W."/>
            <person name="Yang X."/>
            <person name="Jeffery I.B."/>
            <person name="Cooney J.C."/>
            <person name="Kagawa T.F."/>
            <person name="Liu W."/>
            <person name="Song Y."/>
            <person name="Salvetti E."/>
            <person name="Wrobel A."/>
            <person name="Rasinkangas P."/>
            <person name="Parkhill J."/>
            <person name="Rea M.C."/>
            <person name="O'Sullivan O."/>
            <person name="Ritari J."/>
            <person name="Douillard F.P."/>
            <person name="Paul Ross R."/>
            <person name="Yang R."/>
            <person name="Briner A.E."/>
            <person name="Felis G.E."/>
            <person name="de Vos W.M."/>
            <person name="Barrangou R."/>
            <person name="Klaenhammer T.R."/>
            <person name="Caufield P.W."/>
            <person name="Cui Y."/>
            <person name="Zhang H."/>
            <person name="O'Toole P.W."/>
        </authorList>
    </citation>
    <scope>NUCLEOTIDE SEQUENCE [LARGE SCALE GENOMIC DNA]</scope>
    <source>
        <strain evidence="7 8">DSM 16043</strain>
    </source>
</reference>
<dbReference type="RefSeq" id="WP_057798272.1">
    <property type="nucleotide sequence ID" value="NZ_AZFM01000010.1"/>
</dbReference>
<dbReference type="GO" id="GO:0031012">
    <property type="term" value="C:extracellular matrix"/>
    <property type="evidence" value="ECO:0007669"/>
    <property type="project" value="InterPro"/>
</dbReference>
<evidence type="ECO:0000313" key="7">
    <source>
        <dbReference type="EMBL" id="KRL90435.1"/>
    </source>
</evidence>
<dbReference type="Proteomes" id="UP000051036">
    <property type="component" value="Unassembled WGS sequence"/>
</dbReference>
<evidence type="ECO:0000259" key="6">
    <source>
        <dbReference type="Pfam" id="PF00413"/>
    </source>
</evidence>
<keyword evidence="3" id="KW-0378">Hydrolase</keyword>
<protein>
    <recommendedName>
        <fullName evidence="6">Peptidase M10 metallopeptidase domain-containing protein</fullName>
    </recommendedName>
</protein>
<accession>A0A0R1UH12</accession>
<dbReference type="InterPro" id="IPR001818">
    <property type="entry name" value="Pept_M10_metallopeptidase"/>
</dbReference>
<evidence type="ECO:0000256" key="5">
    <source>
        <dbReference type="SAM" id="MobiDB-lite"/>
    </source>
</evidence>
<dbReference type="GO" id="GO:0004222">
    <property type="term" value="F:metalloendopeptidase activity"/>
    <property type="evidence" value="ECO:0007669"/>
    <property type="project" value="InterPro"/>
</dbReference>
<dbReference type="AlphaFoldDB" id="A0A0R1UH12"/>
<name>A0A0R1UH12_9LACO</name>
<feature type="region of interest" description="Disordered" evidence="5">
    <location>
        <begin position="52"/>
        <end position="81"/>
    </location>
</feature>
<dbReference type="GO" id="GO:0008270">
    <property type="term" value="F:zinc ion binding"/>
    <property type="evidence" value="ECO:0007669"/>
    <property type="project" value="InterPro"/>
</dbReference>
<organism evidence="7 8">
    <name type="scientific">Lactobacillus kalixensis DSM 16043</name>
    <dbReference type="NCBI Taxonomy" id="1423763"/>
    <lineage>
        <taxon>Bacteria</taxon>
        <taxon>Bacillati</taxon>
        <taxon>Bacillota</taxon>
        <taxon>Bacilli</taxon>
        <taxon>Lactobacillales</taxon>
        <taxon>Lactobacillaceae</taxon>
        <taxon>Lactobacillus</taxon>
    </lineage>
</organism>
<keyword evidence="1" id="KW-0645">Protease</keyword>
<comment type="caution">
    <text evidence="7">The sequence shown here is derived from an EMBL/GenBank/DDBJ whole genome shotgun (WGS) entry which is preliminary data.</text>
</comment>
<dbReference type="SUPFAM" id="SSF55486">
    <property type="entry name" value="Metalloproteases ('zincins'), catalytic domain"/>
    <property type="match status" value="1"/>
</dbReference>
<dbReference type="OrthoDB" id="2148705at2"/>
<evidence type="ECO:0000313" key="8">
    <source>
        <dbReference type="Proteomes" id="UP000051036"/>
    </source>
</evidence>
<evidence type="ECO:0000256" key="1">
    <source>
        <dbReference type="ARBA" id="ARBA00022670"/>
    </source>
</evidence>
<dbReference type="GO" id="GO:0006508">
    <property type="term" value="P:proteolysis"/>
    <property type="evidence" value="ECO:0007669"/>
    <property type="project" value="UniProtKB-KW"/>
</dbReference>
<dbReference type="CDD" id="cd04268">
    <property type="entry name" value="ZnMc_MMP_like"/>
    <property type="match status" value="1"/>
</dbReference>
<keyword evidence="8" id="KW-1185">Reference proteome</keyword>
<evidence type="ECO:0000256" key="3">
    <source>
        <dbReference type="ARBA" id="ARBA00022801"/>
    </source>
</evidence>
<dbReference type="STRING" id="1423763.FC46_GL000188"/>
<feature type="compositionally biased region" description="Polar residues" evidence="5">
    <location>
        <begin position="52"/>
        <end position="67"/>
    </location>
</feature>
<dbReference type="Pfam" id="PF00413">
    <property type="entry name" value="Peptidase_M10"/>
    <property type="match status" value="1"/>
</dbReference>
<keyword evidence="4" id="KW-0862">Zinc</keyword>
<dbReference type="InterPro" id="IPR024079">
    <property type="entry name" value="MetalloPept_cat_dom_sf"/>
</dbReference>
<evidence type="ECO:0000256" key="4">
    <source>
        <dbReference type="ARBA" id="ARBA00022833"/>
    </source>
</evidence>
<sequence>MRKFFRVLRNLILIGLLAFGVWNYQNNANFRNATNDSVATLRNRISQLMTNGSLNAPTLGDNPTSKSPDSKKATPLKKGASTWDKPEASVYIDLENNPTLRSATMDAINIWNRTGAFTFKQINNKSKAQIVVSAVSESDTSAAGETYTTYNPATAHLLHAKIQLNRFYLQNRWYGYSNARIVNTVEHELGHAIGLSHTNGVSVMYPKGSFYTIQPVDIRAVKKLYSEK</sequence>
<keyword evidence="2" id="KW-0479">Metal-binding</keyword>
<dbReference type="EMBL" id="AZFM01000010">
    <property type="protein sequence ID" value="KRL90435.1"/>
    <property type="molecule type" value="Genomic_DNA"/>
</dbReference>
<feature type="domain" description="Peptidase M10 metallopeptidase" evidence="6">
    <location>
        <begin position="97"/>
        <end position="225"/>
    </location>
</feature>